<dbReference type="InterPro" id="IPR050766">
    <property type="entry name" value="Bact_Lucif_Oxidored"/>
</dbReference>
<dbReference type="InterPro" id="IPR019949">
    <property type="entry name" value="CmoO-like"/>
</dbReference>
<dbReference type="PANTHER" id="PTHR30137">
    <property type="entry name" value="LUCIFERASE-LIKE MONOOXYGENASE"/>
    <property type="match status" value="1"/>
</dbReference>
<reference evidence="3 4" key="1">
    <citation type="submission" date="2021-01" db="EMBL/GenBank/DDBJ databases">
        <title>Genomic Encyclopedia of Type Strains, Phase IV (KMG-IV): sequencing the most valuable type-strain genomes for metagenomic binning, comparative biology and taxonomic classification.</title>
        <authorList>
            <person name="Goeker M."/>
        </authorList>
    </citation>
    <scope>NUCLEOTIDE SEQUENCE [LARGE SCALE GENOMIC DNA]</scope>
    <source>
        <strain evidence="3 4">DSM 25879</strain>
    </source>
</reference>
<dbReference type="Proteomes" id="UP000737402">
    <property type="component" value="Unassembled WGS sequence"/>
</dbReference>
<comment type="similarity">
    <text evidence="1">To bacterial alkanal monooxygenase alpha and beta chains.</text>
</comment>
<dbReference type="Pfam" id="PF00296">
    <property type="entry name" value="Bac_luciferase"/>
    <property type="match status" value="1"/>
</dbReference>
<dbReference type="SUPFAM" id="SSF51679">
    <property type="entry name" value="Bacterial luciferase-like"/>
    <property type="match status" value="1"/>
</dbReference>
<sequence length="336" mass="36765">MNENLPQSNPIPLSVLDLAPIVEGSNAGQSFQNSVELARHVEKLGYKRFWLAEHHNMTGIASSATSVVIGHIAGATTTIRVGSGGIMLPNHAPLVIAEQFGTLETLYPGRIDLGLGRAPGSDQLTAAALRRDRSSGGEHFPQQLAELRSYFHPDGTTKVRAVPGEGLNIPIWLLGSSGFSAKLSAELGLPFAFASHFSPDYTLPALELYRRQFKPSDALHQPYAMIGVNVIAADSDEEAEFLATSLQQQFLNLIRGNPGKMKPPVEDIDSLWSPYEKQIVQQQLRYTVTGSGETVKAKLQQILEETNADELIVNTSVYNHQARLRSFEILAEVWNK</sequence>
<dbReference type="EMBL" id="JAFBED010000002">
    <property type="protein sequence ID" value="MBM7619220.1"/>
    <property type="molecule type" value="Genomic_DNA"/>
</dbReference>
<name>A0ABS2NY99_9BACI</name>
<evidence type="ECO:0000256" key="1">
    <source>
        <dbReference type="ARBA" id="ARBA00007789"/>
    </source>
</evidence>
<dbReference type="InterPro" id="IPR011251">
    <property type="entry name" value="Luciferase-like_dom"/>
</dbReference>
<comment type="caution">
    <text evidence="3">The sequence shown here is derived from an EMBL/GenBank/DDBJ whole genome shotgun (WGS) entry which is preliminary data.</text>
</comment>
<dbReference type="RefSeq" id="WP_204414137.1">
    <property type="nucleotide sequence ID" value="NZ_JAFBED010000002.1"/>
</dbReference>
<evidence type="ECO:0000313" key="4">
    <source>
        <dbReference type="Proteomes" id="UP000737402"/>
    </source>
</evidence>
<feature type="domain" description="Luciferase-like" evidence="2">
    <location>
        <begin position="18"/>
        <end position="307"/>
    </location>
</feature>
<dbReference type="NCBIfam" id="TIGR03558">
    <property type="entry name" value="oxido_grp_1"/>
    <property type="match status" value="1"/>
</dbReference>
<dbReference type="Gene3D" id="3.20.20.30">
    <property type="entry name" value="Luciferase-like domain"/>
    <property type="match status" value="1"/>
</dbReference>
<proteinExistence type="predicted"/>
<evidence type="ECO:0000313" key="3">
    <source>
        <dbReference type="EMBL" id="MBM7619220.1"/>
    </source>
</evidence>
<organism evidence="3 4">
    <name type="scientific">Sutcliffiella tianshenii</name>
    <dbReference type="NCBI Taxonomy" id="1463404"/>
    <lineage>
        <taxon>Bacteria</taxon>
        <taxon>Bacillati</taxon>
        <taxon>Bacillota</taxon>
        <taxon>Bacilli</taxon>
        <taxon>Bacillales</taxon>
        <taxon>Bacillaceae</taxon>
        <taxon>Sutcliffiella</taxon>
    </lineage>
</organism>
<accession>A0ABS2NY99</accession>
<keyword evidence="4" id="KW-1185">Reference proteome</keyword>
<protein>
    <submittedName>
        <fullName evidence="3">Luciferase family oxidoreductase group 1</fullName>
    </submittedName>
</protein>
<dbReference type="InterPro" id="IPR036661">
    <property type="entry name" value="Luciferase-like_sf"/>
</dbReference>
<gene>
    <name evidence="3" type="ORF">JOC95_001069</name>
</gene>
<evidence type="ECO:0000259" key="2">
    <source>
        <dbReference type="Pfam" id="PF00296"/>
    </source>
</evidence>
<dbReference type="PANTHER" id="PTHR30137:SF6">
    <property type="entry name" value="LUCIFERASE-LIKE MONOOXYGENASE"/>
    <property type="match status" value="1"/>
</dbReference>